<gene>
    <name evidence="1" type="ORF">CGL51_00310</name>
    <name evidence="2" type="ORF">CGL52_02305</name>
</gene>
<proteinExistence type="predicted"/>
<dbReference type="OrthoDB" id="26817at2157"/>
<organism evidence="1 4">
    <name type="scientific">Pyrobaculum aerophilum</name>
    <dbReference type="NCBI Taxonomy" id="13773"/>
    <lineage>
        <taxon>Archaea</taxon>
        <taxon>Thermoproteota</taxon>
        <taxon>Thermoprotei</taxon>
        <taxon>Thermoproteales</taxon>
        <taxon>Thermoproteaceae</taxon>
        <taxon>Pyrobaculum</taxon>
    </lineage>
</organism>
<dbReference type="InterPro" id="IPR036527">
    <property type="entry name" value="SCP2_sterol-bd_dom_sf"/>
</dbReference>
<dbReference type="Proteomes" id="UP000257123">
    <property type="component" value="Unassembled WGS sequence"/>
</dbReference>
<dbReference type="AlphaFoldDB" id="A0A371R3Z3"/>
<protein>
    <submittedName>
        <fullName evidence="1">Sterol carrier protein</fullName>
    </submittedName>
</protein>
<dbReference type="Gene3D" id="3.30.1050.10">
    <property type="entry name" value="SCP2 sterol-binding domain"/>
    <property type="match status" value="1"/>
</dbReference>
<dbReference type="RefSeq" id="WP_116420253.1">
    <property type="nucleotide sequence ID" value="NZ_NMUE01000001.1"/>
</dbReference>
<name>A0A371R3Z3_9CREN</name>
<dbReference type="SUPFAM" id="SSF55718">
    <property type="entry name" value="SCP-like"/>
    <property type="match status" value="1"/>
</dbReference>
<accession>A0A371R3Z3</accession>
<dbReference type="Proteomes" id="UP000256877">
    <property type="component" value="Unassembled WGS sequence"/>
</dbReference>
<evidence type="ECO:0000313" key="3">
    <source>
        <dbReference type="Proteomes" id="UP000256877"/>
    </source>
</evidence>
<evidence type="ECO:0000313" key="4">
    <source>
        <dbReference type="Proteomes" id="UP000257123"/>
    </source>
</evidence>
<evidence type="ECO:0000313" key="2">
    <source>
        <dbReference type="EMBL" id="RFB00017.1"/>
    </source>
</evidence>
<dbReference type="EMBL" id="NMUE01000001">
    <property type="protein sequence ID" value="RFA98516.1"/>
    <property type="molecule type" value="Genomic_DNA"/>
</dbReference>
<dbReference type="EMBL" id="NMUF01000004">
    <property type="protein sequence ID" value="RFB00017.1"/>
    <property type="molecule type" value="Genomic_DNA"/>
</dbReference>
<evidence type="ECO:0000313" key="1">
    <source>
        <dbReference type="EMBL" id="RFA98516.1"/>
    </source>
</evidence>
<comment type="caution">
    <text evidence="1">The sequence shown here is derived from an EMBL/GenBank/DDBJ whole genome shotgun (WGS) entry which is preliminary data.</text>
</comment>
<reference evidence="3 4" key="1">
    <citation type="submission" date="2017-07" db="EMBL/GenBank/DDBJ databases">
        <title>Draft genome sequence of aerobic hyperthermophilic archaea, Pyrobaculum aerophilum YKB31 and YKB32.</title>
        <authorList>
            <person name="Mochizuki T."/>
            <person name="Berliner A.J."/>
            <person name="Yoshida-Takashima Y."/>
            <person name="Takaki Y."/>
            <person name="Nunoura T."/>
            <person name="Takai K."/>
        </authorList>
    </citation>
    <scope>NUCLEOTIDE SEQUENCE [LARGE SCALE GENOMIC DNA]</scope>
    <source>
        <strain evidence="1 4">YKB31</strain>
        <strain evidence="2 3">YKB32</strain>
    </source>
</reference>
<sequence length="126" mass="13651">MFKPTQGWASGLCKNLEYEGAEGVFVIRAVNAPLEISKTGVLTLLLEFVGGKCSRALLAEGDQNGDYIIEGNYDVFMKIFEGSLPAFAAFALGKIRLVKGSLSRLADYMPLALAIVEEARRVAGYK</sequence>